<comment type="caution">
    <text evidence="2">The sequence shown here is derived from an EMBL/GenBank/DDBJ whole genome shotgun (WGS) entry which is preliminary data.</text>
</comment>
<dbReference type="InterPro" id="IPR002575">
    <property type="entry name" value="Aminoglycoside_PTrfase"/>
</dbReference>
<evidence type="ECO:0000313" key="2">
    <source>
        <dbReference type="EMBL" id="GED07609.1"/>
    </source>
</evidence>
<evidence type="ECO:0000259" key="1">
    <source>
        <dbReference type="Pfam" id="PF01636"/>
    </source>
</evidence>
<evidence type="ECO:0000313" key="3">
    <source>
        <dbReference type="Proteomes" id="UP000316612"/>
    </source>
</evidence>
<organism evidence="2 3">
    <name type="scientific">Glutamicibacter uratoxydans</name>
    <name type="common">Arthrobacter uratoxydans</name>
    <dbReference type="NCBI Taxonomy" id="43667"/>
    <lineage>
        <taxon>Bacteria</taxon>
        <taxon>Bacillati</taxon>
        <taxon>Actinomycetota</taxon>
        <taxon>Actinomycetes</taxon>
        <taxon>Micrococcales</taxon>
        <taxon>Micrococcaceae</taxon>
        <taxon>Glutamicibacter</taxon>
    </lineage>
</organism>
<gene>
    <name evidence="2" type="ORF">AUR04nite_31410</name>
</gene>
<name>A0A4Y4DQH7_GLUUR</name>
<dbReference type="EMBL" id="BJNY01000023">
    <property type="protein sequence ID" value="GED07609.1"/>
    <property type="molecule type" value="Genomic_DNA"/>
</dbReference>
<dbReference type="InterPro" id="IPR011009">
    <property type="entry name" value="Kinase-like_dom_sf"/>
</dbReference>
<dbReference type="Gene3D" id="3.90.1200.10">
    <property type="match status" value="1"/>
</dbReference>
<sequence length="222" mass="24776">MLRHGIPKNRYVDLTLAELDLWSQLQQDEELICAAEDLLSDEKQNLTAAIHGDLRLDQFYLNDEQLMLLDWEDFGRGDAARDVGMMAGEWLYRSILDTVTSRGDGQRPPEKFNEQSATTLIAARMNEATVHIGNFWKTYKNNREASDPNLGLRATARLGWHLVERTIARAGMVSKLSGIERAALSIGRRALITPDAYQAALGLGENTNESIDNSTSSRGITV</sequence>
<dbReference type="SUPFAM" id="SSF56112">
    <property type="entry name" value="Protein kinase-like (PK-like)"/>
    <property type="match status" value="1"/>
</dbReference>
<dbReference type="Proteomes" id="UP000316612">
    <property type="component" value="Unassembled WGS sequence"/>
</dbReference>
<keyword evidence="3" id="KW-1185">Reference proteome</keyword>
<reference evidence="2 3" key="1">
    <citation type="submission" date="2019-06" db="EMBL/GenBank/DDBJ databases">
        <title>Whole genome shotgun sequence of Glutamicibacter uratoxydans NBRC 15515.</title>
        <authorList>
            <person name="Hosoyama A."/>
            <person name="Uohara A."/>
            <person name="Ohji S."/>
            <person name="Ichikawa N."/>
        </authorList>
    </citation>
    <scope>NUCLEOTIDE SEQUENCE [LARGE SCALE GENOMIC DNA]</scope>
    <source>
        <strain evidence="2 3">NBRC 15515</strain>
    </source>
</reference>
<accession>A0A4Y4DQH7</accession>
<proteinExistence type="predicted"/>
<protein>
    <recommendedName>
        <fullName evidence="1">Aminoglycoside phosphotransferase domain-containing protein</fullName>
    </recommendedName>
</protein>
<dbReference type="Pfam" id="PF01636">
    <property type="entry name" value="APH"/>
    <property type="match status" value="1"/>
</dbReference>
<feature type="domain" description="Aminoglycoside phosphotransferase" evidence="1">
    <location>
        <begin position="10"/>
        <end position="93"/>
    </location>
</feature>
<dbReference type="AlphaFoldDB" id="A0A4Y4DQH7"/>